<feature type="chain" id="PRO_5035235223" evidence="1">
    <location>
        <begin position="19"/>
        <end position="156"/>
    </location>
</feature>
<dbReference type="Proteomes" id="UP000693942">
    <property type="component" value="Unassembled WGS sequence"/>
</dbReference>
<evidence type="ECO:0000313" key="2">
    <source>
        <dbReference type="EMBL" id="KAG7427802.1"/>
    </source>
</evidence>
<evidence type="ECO:0000256" key="1">
    <source>
        <dbReference type="SAM" id="SignalP"/>
    </source>
</evidence>
<sequence length="156" mass="16684">MKVTTIASLLLGALPVFASPAAVGDSTRNTVKDLSLTVVEQNSTYVCWTYDYQPGVDLASAADSAALVRRANIRWPGVNERVSVALEYAKVTIIRLAANEIKVIIDNLTQHVVNVLVGWELGDVDDQVPAGATSSTTQRIHQGTSQSISVNAYLAD</sequence>
<dbReference type="EMBL" id="JAELUR010000008">
    <property type="protein sequence ID" value="KAG7427802.1"/>
    <property type="molecule type" value="Genomic_DNA"/>
</dbReference>
<gene>
    <name evidence="2" type="ORF">Forpi1262_v010242</name>
</gene>
<feature type="signal peptide" evidence="1">
    <location>
        <begin position="1"/>
        <end position="18"/>
    </location>
</feature>
<proteinExistence type="predicted"/>
<dbReference type="AlphaFoldDB" id="A0A8J5PUE1"/>
<reference evidence="2" key="1">
    <citation type="submission" date="2021-04" db="EMBL/GenBank/DDBJ databases">
        <title>First draft genome resource for Brassicaceae pathogens Fusarium oxysporum f. sp. raphani and Fusarium oxysporum f. sp. rapae.</title>
        <authorList>
            <person name="Asai S."/>
        </authorList>
    </citation>
    <scope>NUCLEOTIDE SEQUENCE</scope>
    <source>
        <strain evidence="2">Tf1262</strain>
    </source>
</reference>
<organism evidence="2 3">
    <name type="scientific">Fusarium oxysporum f. sp. raphani</name>
    <dbReference type="NCBI Taxonomy" id="96318"/>
    <lineage>
        <taxon>Eukaryota</taxon>
        <taxon>Fungi</taxon>
        <taxon>Dikarya</taxon>
        <taxon>Ascomycota</taxon>
        <taxon>Pezizomycotina</taxon>
        <taxon>Sordariomycetes</taxon>
        <taxon>Hypocreomycetidae</taxon>
        <taxon>Hypocreales</taxon>
        <taxon>Nectriaceae</taxon>
        <taxon>Fusarium</taxon>
        <taxon>Fusarium oxysporum species complex</taxon>
    </lineage>
</organism>
<keyword evidence="1" id="KW-0732">Signal</keyword>
<accession>A0A8J5PUE1</accession>
<evidence type="ECO:0000313" key="3">
    <source>
        <dbReference type="Proteomes" id="UP000693942"/>
    </source>
</evidence>
<name>A0A8J5PUE1_FUSOX</name>
<comment type="caution">
    <text evidence="2">The sequence shown here is derived from an EMBL/GenBank/DDBJ whole genome shotgun (WGS) entry which is preliminary data.</text>
</comment>
<protein>
    <submittedName>
        <fullName evidence="2">Uncharacterized protein</fullName>
    </submittedName>
</protein>